<keyword evidence="3" id="KW-1185">Reference proteome</keyword>
<reference evidence="2 3" key="2">
    <citation type="submission" date="2019-01" db="EMBL/GenBank/DDBJ databases">
        <title>A chromosome length genome reference of the Java medaka (oryzias javanicus).</title>
        <authorList>
            <person name="Herpin A."/>
            <person name="Takehana Y."/>
            <person name="Naruse K."/>
            <person name="Ansai S."/>
            <person name="Kawaguchi M."/>
        </authorList>
    </citation>
    <scope>NUCLEOTIDE SEQUENCE [LARGE SCALE GENOMIC DNA]</scope>
    <source>
        <strain evidence="2">RS831</strain>
        <tissue evidence="2">Whole body</tissue>
    </source>
</reference>
<dbReference type="Proteomes" id="UP000283210">
    <property type="component" value="Chromosome 5"/>
</dbReference>
<dbReference type="AlphaFoldDB" id="A0A437DF60"/>
<proteinExistence type="predicted"/>
<evidence type="ECO:0000256" key="1">
    <source>
        <dbReference type="SAM" id="MobiDB-lite"/>
    </source>
</evidence>
<reference evidence="2 3" key="1">
    <citation type="submission" date="2018-11" db="EMBL/GenBank/DDBJ databases">
        <authorList>
            <person name="Lopez-Roques C."/>
            <person name="Donnadieu C."/>
            <person name="Bouchez O."/>
            <person name="Klopp C."/>
            <person name="Cabau C."/>
            <person name="Zahm M."/>
        </authorList>
    </citation>
    <scope>NUCLEOTIDE SEQUENCE [LARGE SCALE GENOMIC DNA]</scope>
    <source>
        <strain evidence="2">RS831</strain>
        <tissue evidence="2">Whole body</tissue>
    </source>
</reference>
<sequence length="72" mass="7329">MDAAPFPAAAVTTASASGQRHAPGRKIAATIWRQPQLLSALSCICGSATAAGISVSAGQKLVARNGKRIKRN</sequence>
<accession>A0A437DF60</accession>
<evidence type="ECO:0000313" key="3">
    <source>
        <dbReference type="Proteomes" id="UP000283210"/>
    </source>
</evidence>
<feature type="region of interest" description="Disordered" evidence="1">
    <location>
        <begin position="1"/>
        <end position="22"/>
    </location>
</feature>
<dbReference type="EMBL" id="CM012441">
    <property type="protein sequence ID" value="RVE73475.1"/>
    <property type="molecule type" value="Genomic_DNA"/>
</dbReference>
<name>A0A437DF60_ORYJA</name>
<evidence type="ECO:0000313" key="2">
    <source>
        <dbReference type="EMBL" id="RVE73475.1"/>
    </source>
</evidence>
<protein>
    <submittedName>
        <fullName evidence="2">Uncharacterized protein</fullName>
    </submittedName>
</protein>
<organism evidence="2 3">
    <name type="scientific">Oryzias javanicus</name>
    <name type="common">Javanese ricefish</name>
    <name type="synonym">Aplocheilus javanicus</name>
    <dbReference type="NCBI Taxonomy" id="123683"/>
    <lineage>
        <taxon>Eukaryota</taxon>
        <taxon>Metazoa</taxon>
        <taxon>Chordata</taxon>
        <taxon>Craniata</taxon>
        <taxon>Vertebrata</taxon>
        <taxon>Euteleostomi</taxon>
        <taxon>Actinopterygii</taxon>
        <taxon>Neopterygii</taxon>
        <taxon>Teleostei</taxon>
        <taxon>Neoteleostei</taxon>
        <taxon>Acanthomorphata</taxon>
        <taxon>Ovalentaria</taxon>
        <taxon>Atherinomorphae</taxon>
        <taxon>Beloniformes</taxon>
        <taxon>Adrianichthyidae</taxon>
        <taxon>Oryziinae</taxon>
        <taxon>Oryzias</taxon>
    </lineage>
</organism>
<feature type="compositionally biased region" description="Low complexity" evidence="1">
    <location>
        <begin position="1"/>
        <end position="17"/>
    </location>
</feature>
<gene>
    <name evidence="2" type="ORF">OJAV_G00049770</name>
</gene>